<keyword evidence="7" id="KW-1185">Reference proteome</keyword>
<comment type="similarity">
    <text evidence="1">Belongs to the LysR transcriptional regulatory family.</text>
</comment>
<dbReference type="SUPFAM" id="SSF46785">
    <property type="entry name" value="Winged helix' DNA-binding domain"/>
    <property type="match status" value="1"/>
</dbReference>
<dbReference type="Pfam" id="PF00126">
    <property type="entry name" value="HTH_1"/>
    <property type="match status" value="1"/>
</dbReference>
<dbReference type="Pfam" id="PF03466">
    <property type="entry name" value="LysR_substrate"/>
    <property type="match status" value="1"/>
</dbReference>
<dbReference type="Proteomes" id="UP001303946">
    <property type="component" value="Chromosome"/>
</dbReference>
<dbReference type="Gene3D" id="1.10.10.10">
    <property type="entry name" value="Winged helix-like DNA-binding domain superfamily/Winged helix DNA-binding domain"/>
    <property type="match status" value="1"/>
</dbReference>
<dbReference type="PANTHER" id="PTHR30126">
    <property type="entry name" value="HTH-TYPE TRANSCRIPTIONAL REGULATOR"/>
    <property type="match status" value="1"/>
</dbReference>
<gene>
    <name evidence="6" type="ORF">RXV79_09035</name>
</gene>
<dbReference type="PROSITE" id="PS50931">
    <property type="entry name" value="HTH_LYSR"/>
    <property type="match status" value="1"/>
</dbReference>
<reference evidence="6 7" key="1">
    <citation type="submission" date="2023-10" db="EMBL/GenBank/DDBJ databases">
        <title>Bacteria for the degradation of biodegradable plastic PBAT(Polybutylene adipate terephthalate).</title>
        <authorList>
            <person name="Weon H.-Y."/>
            <person name="Yeon J."/>
        </authorList>
    </citation>
    <scope>NUCLEOTIDE SEQUENCE [LARGE SCALE GENOMIC DNA]</scope>
    <source>
        <strain evidence="6 7">SBD 7-3</strain>
    </source>
</reference>
<proteinExistence type="inferred from homology"/>
<protein>
    <submittedName>
        <fullName evidence="6">LysR substrate-binding domain-containing protein</fullName>
    </submittedName>
</protein>
<dbReference type="EMBL" id="CP136336">
    <property type="protein sequence ID" value="WOB10194.1"/>
    <property type="molecule type" value="Genomic_DNA"/>
</dbReference>
<dbReference type="InterPro" id="IPR036390">
    <property type="entry name" value="WH_DNA-bd_sf"/>
</dbReference>
<keyword evidence="2" id="KW-0805">Transcription regulation</keyword>
<dbReference type="Gene3D" id="3.40.190.10">
    <property type="entry name" value="Periplasmic binding protein-like II"/>
    <property type="match status" value="2"/>
</dbReference>
<evidence type="ECO:0000256" key="4">
    <source>
        <dbReference type="ARBA" id="ARBA00023163"/>
    </source>
</evidence>
<dbReference type="PRINTS" id="PR00039">
    <property type="entry name" value="HTHLYSR"/>
</dbReference>
<keyword evidence="3" id="KW-0238">DNA-binding</keyword>
<dbReference type="InterPro" id="IPR005119">
    <property type="entry name" value="LysR_subst-bd"/>
</dbReference>
<dbReference type="InterPro" id="IPR000847">
    <property type="entry name" value="LysR_HTH_N"/>
</dbReference>
<sequence length="282" mass="30632">MELSDLRIFVAVVDAGGVSKAADRLHRVQSNVTTRIRQLEEKLGAQLFTRRGRRVVLAEAGQNLLPYARRLLALAQEAREAAAPNVPSGQLRVGAMESTAAARLPKALHHLASTHPLLNVALRTGNPGELAAAVLDGSLDCAFVTEQPDMRPFCAEVAFSEPLVLVSSRKVRLVRATEVDLVVFEQGCPHRQRLEQLAAERSLRVGQTSEIGSYHALLACVSAGMGVSIVPKIVLDVFPHRDLLFVQRLPGRYAAFKTFLVWPKGTMPVKIGALQTALREAA</sequence>
<name>A0ABZ0CZ10_9BURK</name>
<evidence type="ECO:0000256" key="3">
    <source>
        <dbReference type="ARBA" id="ARBA00023125"/>
    </source>
</evidence>
<dbReference type="RefSeq" id="WP_316703101.1">
    <property type="nucleotide sequence ID" value="NZ_CP136336.1"/>
</dbReference>
<evidence type="ECO:0000313" key="7">
    <source>
        <dbReference type="Proteomes" id="UP001303946"/>
    </source>
</evidence>
<dbReference type="InterPro" id="IPR036388">
    <property type="entry name" value="WH-like_DNA-bd_sf"/>
</dbReference>
<evidence type="ECO:0000256" key="2">
    <source>
        <dbReference type="ARBA" id="ARBA00023015"/>
    </source>
</evidence>
<organism evidence="6 7">
    <name type="scientific">Piscinibacter gummiphilus</name>
    <dbReference type="NCBI Taxonomy" id="946333"/>
    <lineage>
        <taxon>Bacteria</taxon>
        <taxon>Pseudomonadati</taxon>
        <taxon>Pseudomonadota</taxon>
        <taxon>Betaproteobacteria</taxon>
        <taxon>Burkholderiales</taxon>
        <taxon>Sphaerotilaceae</taxon>
        <taxon>Piscinibacter</taxon>
    </lineage>
</organism>
<evidence type="ECO:0000259" key="5">
    <source>
        <dbReference type="PROSITE" id="PS50931"/>
    </source>
</evidence>
<accession>A0ABZ0CZ10</accession>
<dbReference type="SUPFAM" id="SSF53850">
    <property type="entry name" value="Periplasmic binding protein-like II"/>
    <property type="match status" value="1"/>
</dbReference>
<keyword evidence="4" id="KW-0804">Transcription</keyword>
<feature type="domain" description="HTH lysR-type" evidence="5">
    <location>
        <begin position="1"/>
        <end position="58"/>
    </location>
</feature>
<evidence type="ECO:0000313" key="6">
    <source>
        <dbReference type="EMBL" id="WOB10194.1"/>
    </source>
</evidence>
<dbReference type="PANTHER" id="PTHR30126:SF40">
    <property type="entry name" value="HTH-TYPE TRANSCRIPTIONAL REGULATOR GLTR"/>
    <property type="match status" value="1"/>
</dbReference>
<evidence type="ECO:0000256" key="1">
    <source>
        <dbReference type="ARBA" id="ARBA00009437"/>
    </source>
</evidence>